<dbReference type="Pfam" id="PF17792">
    <property type="entry name" value="ThiD2"/>
    <property type="match status" value="1"/>
</dbReference>
<dbReference type="GO" id="GO:0004789">
    <property type="term" value="F:thiamine-phosphate diphosphorylase activity"/>
    <property type="evidence" value="ECO:0007669"/>
    <property type="project" value="UniProtKB-UniRule"/>
</dbReference>
<dbReference type="SUPFAM" id="SSF51391">
    <property type="entry name" value="Thiamin phosphate synthase"/>
    <property type="match status" value="1"/>
</dbReference>
<feature type="domain" description="Thiamine phosphate synthase/TenI" evidence="12">
    <location>
        <begin position="152"/>
        <end position="327"/>
    </location>
</feature>
<evidence type="ECO:0000256" key="6">
    <source>
        <dbReference type="ARBA" id="ARBA00047334"/>
    </source>
</evidence>
<dbReference type="InterPro" id="IPR034291">
    <property type="entry name" value="TMP_synthase"/>
</dbReference>
<evidence type="ECO:0000256" key="2">
    <source>
        <dbReference type="ARBA" id="ARBA00022679"/>
    </source>
</evidence>
<feature type="binding site" evidence="9">
    <location>
        <begin position="276"/>
        <end position="278"/>
    </location>
    <ligand>
        <name>2-[(2R,5Z)-2-carboxy-4-methylthiazol-5(2H)-ylidene]ethyl phosphate</name>
        <dbReference type="ChEBI" id="CHEBI:62899"/>
    </ligand>
</feature>
<dbReference type="NCBIfam" id="TIGR00693">
    <property type="entry name" value="thiE"/>
    <property type="match status" value="1"/>
</dbReference>
<evidence type="ECO:0000256" key="5">
    <source>
        <dbReference type="ARBA" id="ARBA00022977"/>
    </source>
</evidence>
<dbReference type="InterPro" id="IPR036206">
    <property type="entry name" value="ThiamineP_synth_sf"/>
</dbReference>
<dbReference type="HAMAP" id="MF_00097">
    <property type="entry name" value="TMP_synthase"/>
    <property type="match status" value="1"/>
</dbReference>
<keyword evidence="2 9" id="KW-0808">Transferase</keyword>
<proteinExistence type="inferred from homology"/>
<name>A0A660SKD1_UNCW3</name>
<dbReference type="InterPro" id="IPR013785">
    <property type="entry name" value="Aldolase_TIM"/>
</dbReference>
<dbReference type="GO" id="GO:0000287">
    <property type="term" value="F:magnesium ion binding"/>
    <property type="evidence" value="ECO:0007669"/>
    <property type="project" value="UniProtKB-UniRule"/>
</dbReference>
<feature type="binding site" evidence="9">
    <location>
        <position position="306"/>
    </location>
    <ligand>
        <name>2-[(2R,5Z)-2-carboxy-4-methylthiazol-5(2H)-ylidene]ethyl phosphate</name>
        <dbReference type="ChEBI" id="CHEBI:62899"/>
    </ligand>
</feature>
<evidence type="ECO:0000256" key="11">
    <source>
        <dbReference type="RuleBase" id="RU004253"/>
    </source>
</evidence>
<dbReference type="EC" id="2.5.1.3" evidence="9"/>
<comment type="function">
    <text evidence="9">Condenses 4-methyl-5-(beta-hydroxyethyl)thiazole monophosphate (THZ-P) and 2-methyl-4-amino-5-hydroxymethyl pyrimidine pyrophosphate (HMP-PP) to form thiamine monophosphate (TMP).</text>
</comment>
<evidence type="ECO:0000256" key="8">
    <source>
        <dbReference type="ARBA" id="ARBA00047883"/>
    </source>
</evidence>
<dbReference type="GO" id="GO:0005737">
    <property type="term" value="C:cytoplasm"/>
    <property type="evidence" value="ECO:0007669"/>
    <property type="project" value="TreeGrafter"/>
</dbReference>
<protein>
    <recommendedName>
        <fullName evidence="9">Thiamine-phosphate synthase</fullName>
        <shortName evidence="9">TP synthase</shortName>
        <shortName evidence="9">TPS</shortName>
        <ecNumber evidence="9">2.5.1.3</ecNumber>
    </recommendedName>
    <alternativeName>
        <fullName evidence="9">Thiamine-phosphate pyrophosphorylase</fullName>
        <shortName evidence="9">TMP pyrophosphorylase</shortName>
        <shortName evidence="9">TMP-PPase</shortName>
    </alternativeName>
</protein>
<reference evidence="14 15" key="1">
    <citation type="submission" date="2018-06" db="EMBL/GenBank/DDBJ databases">
        <title>Extensive metabolic versatility and redundancy in microbially diverse, dynamic hydrothermal sediments.</title>
        <authorList>
            <person name="Dombrowski N."/>
            <person name="Teske A."/>
            <person name="Baker B.J."/>
        </authorList>
    </citation>
    <scope>NUCLEOTIDE SEQUENCE [LARGE SCALE GENOMIC DNA]</scope>
    <source>
        <strain evidence="14">B36_G15</strain>
    </source>
</reference>
<dbReference type="GO" id="GO:0009228">
    <property type="term" value="P:thiamine biosynthetic process"/>
    <property type="evidence" value="ECO:0007669"/>
    <property type="project" value="UniProtKB-KW"/>
</dbReference>
<dbReference type="InterPro" id="IPR022998">
    <property type="entry name" value="ThiamineP_synth_TenI"/>
</dbReference>
<dbReference type="CDD" id="cd00564">
    <property type="entry name" value="TMP_TenI"/>
    <property type="match status" value="1"/>
</dbReference>
<feature type="binding site" evidence="9">
    <location>
        <position position="212"/>
    </location>
    <ligand>
        <name>4-amino-2-methyl-5-(diphosphooxymethyl)pyrimidine</name>
        <dbReference type="ChEBI" id="CHEBI:57841"/>
    </ligand>
</feature>
<comment type="catalytic activity">
    <reaction evidence="7 9 10">
        <text>2-(2-carboxy-4-methylthiazol-5-yl)ethyl phosphate + 4-amino-2-methyl-5-(diphosphooxymethyl)pyrimidine + 2 H(+) = thiamine phosphate + CO2 + diphosphate</text>
        <dbReference type="Rhea" id="RHEA:47848"/>
        <dbReference type="ChEBI" id="CHEBI:15378"/>
        <dbReference type="ChEBI" id="CHEBI:16526"/>
        <dbReference type="ChEBI" id="CHEBI:33019"/>
        <dbReference type="ChEBI" id="CHEBI:37575"/>
        <dbReference type="ChEBI" id="CHEBI:57841"/>
        <dbReference type="ChEBI" id="CHEBI:62890"/>
        <dbReference type="EC" id="2.5.1.3"/>
    </reaction>
</comment>
<evidence type="ECO:0000259" key="12">
    <source>
        <dbReference type="Pfam" id="PF02581"/>
    </source>
</evidence>
<sequence>MSSIPLRSTSSRLLPAIMKEGSPEAKIVDVNINRLQESLKVIEDIVRFKIDNLSLLERVRSLRQEVTRLIKRIDYPRLVRARRSSLDPGRRLDFDVKKGGGEVLIRNFFRAKEASRILEEMMDPEWKQIRFQIYDLEHLLLSPRAWFDPSFYLIWDERYFRPRGYHRELDTMIKSGVTMIQLRFKRIPDRDYLKLLKSLRRRIPKPIAMIVNDRADLALAAGADGVHLGESDLPVEEVRKMGGEGFIIGRTIRETTEIEKIEGYVDYFGVGSIFPSPTKPEARVIGIKGLKRIVRKSDRPIVAIGGITPKEIPVLFAAGVAGVALSSYLFEGNLDRRLREVAKAIRSSSGSRGEGRTSSAS</sequence>
<evidence type="ECO:0000256" key="3">
    <source>
        <dbReference type="ARBA" id="ARBA00022723"/>
    </source>
</evidence>
<comment type="similarity">
    <text evidence="9 10">Belongs to the thiamine-phosphate synthase family.</text>
</comment>
<dbReference type="Gene3D" id="3.20.20.70">
    <property type="entry name" value="Aldolase class I"/>
    <property type="match status" value="1"/>
</dbReference>
<accession>A0A660SKD1</accession>
<dbReference type="PANTHER" id="PTHR20857">
    <property type="entry name" value="THIAMINE-PHOSPHATE PYROPHOSPHORYLASE"/>
    <property type="match status" value="1"/>
</dbReference>
<feature type="binding site" evidence="9">
    <location>
        <position position="232"/>
    </location>
    <ligand>
        <name>Mg(2+)</name>
        <dbReference type="ChEBI" id="CHEBI:18420"/>
    </ligand>
</feature>
<evidence type="ECO:0000313" key="14">
    <source>
        <dbReference type="EMBL" id="RKX71214.1"/>
    </source>
</evidence>
<gene>
    <name evidence="9 14" type="primary">thiE</name>
    <name evidence="14" type="ORF">DRP53_02385</name>
</gene>
<evidence type="ECO:0000256" key="10">
    <source>
        <dbReference type="RuleBase" id="RU003826"/>
    </source>
</evidence>
<comment type="catalytic activity">
    <reaction evidence="6 9 10">
        <text>4-methyl-5-(2-phosphooxyethyl)-thiazole + 4-amino-2-methyl-5-(diphosphooxymethyl)pyrimidine + H(+) = thiamine phosphate + diphosphate</text>
        <dbReference type="Rhea" id="RHEA:22328"/>
        <dbReference type="ChEBI" id="CHEBI:15378"/>
        <dbReference type="ChEBI" id="CHEBI:33019"/>
        <dbReference type="ChEBI" id="CHEBI:37575"/>
        <dbReference type="ChEBI" id="CHEBI:57841"/>
        <dbReference type="ChEBI" id="CHEBI:58296"/>
        <dbReference type="EC" id="2.5.1.3"/>
    </reaction>
</comment>
<feature type="binding site" evidence="9">
    <location>
        <position position="251"/>
    </location>
    <ligand>
        <name>4-amino-2-methyl-5-(diphosphooxymethyl)pyrimidine</name>
        <dbReference type="ChEBI" id="CHEBI:57841"/>
    </ligand>
</feature>
<comment type="catalytic activity">
    <reaction evidence="8 9 10">
        <text>2-[(2R,5Z)-2-carboxy-4-methylthiazol-5(2H)-ylidene]ethyl phosphate + 4-amino-2-methyl-5-(diphosphooxymethyl)pyrimidine + 2 H(+) = thiamine phosphate + CO2 + diphosphate</text>
        <dbReference type="Rhea" id="RHEA:47844"/>
        <dbReference type="ChEBI" id="CHEBI:15378"/>
        <dbReference type="ChEBI" id="CHEBI:16526"/>
        <dbReference type="ChEBI" id="CHEBI:33019"/>
        <dbReference type="ChEBI" id="CHEBI:37575"/>
        <dbReference type="ChEBI" id="CHEBI:57841"/>
        <dbReference type="ChEBI" id="CHEBI:62899"/>
        <dbReference type="EC" id="2.5.1.3"/>
    </reaction>
</comment>
<dbReference type="EMBL" id="QNBE01000014">
    <property type="protein sequence ID" value="RKX71214.1"/>
    <property type="molecule type" value="Genomic_DNA"/>
</dbReference>
<feature type="domain" description="ThiD2" evidence="13">
    <location>
        <begin position="26"/>
        <end position="138"/>
    </location>
</feature>
<feature type="binding site" evidence="9">
    <location>
        <begin position="181"/>
        <end position="185"/>
    </location>
    <ligand>
        <name>4-amino-2-methyl-5-(diphosphooxymethyl)pyrimidine</name>
        <dbReference type="ChEBI" id="CHEBI:57841"/>
    </ligand>
</feature>
<organism evidence="14 15">
    <name type="scientific">candidate division WOR-3 bacterium</name>
    <dbReference type="NCBI Taxonomy" id="2052148"/>
    <lineage>
        <taxon>Bacteria</taxon>
        <taxon>Bacteria division WOR-3</taxon>
    </lineage>
</organism>
<comment type="pathway">
    <text evidence="1 9 11">Cofactor biosynthesis; thiamine diphosphate biosynthesis; thiamine phosphate from 4-amino-2-methyl-5-diphosphomethylpyrimidine and 4-methyl-5-(2-phosphoethyl)-thiazole: step 1/1.</text>
</comment>
<dbReference type="UniPathway" id="UPA00060">
    <property type="reaction ID" value="UER00141"/>
</dbReference>
<comment type="cofactor">
    <cofactor evidence="9">
        <name>Mg(2+)</name>
        <dbReference type="ChEBI" id="CHEBI:18420"/>
    </cofactor>
    <text evidence="9">Binds 1 Mg(2+) ion per subunit.</text>
</comment>
<dbReference type="AlphaFoldDB" id="A0A660SKD1"/>
<dbReference type="Proteomes" id="UP000268469">
    <property type="component" value="Unassembled WGS sequence"/>
</dbReference>
<feature type="binding site" evidence="9">
    <location>
        <position position="279"/>
    </location>
    <ligand>
        <name>4-amino-2-methyl-5-(diphosphooxymethyl)pyrimidine</name>
        <dbReference type="ChEBI" id="CHEBI:57841"/>
    </ligand>
</feature>
<keyword evidence="3 9" id="KW-0479">Metal-binding</keyword>
<dbReference type="PANTHER" id="PTHR20857:SF23">
    <property type="entry name" value="THIAMINE BIOSYNTHETIC BIFUNCTIONAL ENZYME"/>
    <property type="match status" value="1"/>
</dbReference>
<evidence type="ECO:0000256" key="4">
    <source>
        <dbReference type="ARBA" id="ARBA00022842"/>
    </source>
</evidence>
<feature type="binding site" evidence="9">
    <location>
        <position position="213"/>
    </location>
    <ligand>
        <name>Mg(2+)</name>
        <dbReference type="ChEBI" id="CHEBI:18420"/>
    </ligand>
</feature>
<evidence type="ECO:0000256" key="1">
    <source>
        <dbReference type="ARBA" id="ARBA00005165"/>
    </source>
</evidence>
<comment type="caution">
    <text evidence="9">Lacks conserved residue(s) required for the propagation of feature annotation.</text>
</comment>
<dbReference type="InterPro" id="IPR041397">
    <property type="entry name" value="ThiD2"/>
</dbReference>
<evidence type="ECO:0000256" key="9">
    <source>
        <dbReference type="HAMAP-Rule" id="MF_00097"/>
    </source>
</evidence>
<evidence type="ECO:0000256" key="7">
    <source>
        <dbReference type="ARBA" id="ARBA00047851"/>
    </source>
</evidence>
<comment type="caution">
    <text evidence="14">The sequence shown here is derived from an EMBL/GenBank/DDBJ whole genome shotgun (WGS) entry which is preliminary data.</text>
</comment>
<dbReference type="GO" id="GO:0009229">
    <property type="term" value="P:thiamine diphosphate biosynthetic process"/>
    <property type="evidence" value="ECO:0007669"/>
    <property type="project" value="UniProtKB-UniRule"/>
</dbReference>
<evidence type="ECO:0000313" key="15">
    <source>
        <dbReference type="Proteomes" id="UP000268469"/>
    </source>
</evidence>
<evidence type="ECO:0000259" key="13">
    <source>
        <dbReference type="Pfam" id="PF17792"/>
    </source>
</evidence>
<keyword evidence="4 9" id="KW-0460">Magnesium</keyword>
<dbReference type="Pfam" id="PF02581">
    <property type="entry name" value="TMP-TENI"/>
    <property type="match status" value="1"/>
</dbReference>
<keyword evidence="5 9" id="KW-0784">Thiamine biosynthesis</keyword>